<gene>
    <name evidence="4" type="ORF">HICCMSTLAB_LOCUS7445</name>
</gene>
<name>A0A8J2HG02_COTCN</name>
<reference evidence="4" key="1">
    <citation type="submission" date="2021-04" db="EMBL/GenBank/DDBJ databases">
        <authorList>
            <person name="Chebbi M.A.C M."/>
        </authorList>
    </citation>
    <scope>NUCLEOTIDE SEQUENCE</scope>
</reference>
<dbReference type="InterPro" id="IPR013568">
    <property type="entry name" value="SEFIR_dom"/>
</dbReference>
<keyword evidence="5" id="KW-1185">Reference proteome</keyword>
<dbReference type="Pfam" id="PF08357">
    <property type="entry name" value="SEFIR"/>
    <property type="match status" value="1"/>
</dbReference>
<keyword evidence="1" id="KW-1133">Transmembrane helix</keyword>
<evidence type="ECO:0000256" key="2">
    <source>
        <dbReference type="SAM" id="SignalP"/>
    </source>
</evidence>
<evidence type="ECO:0000256" key="1">
    <source>
        <dbReference type="SAM" id="Phobius"/>
    </source>
</evidence>
<evidence type="ECO:0000313" key="4">
    <source>
        <dbReference type="EMBL" id="CAG5094910.1"/>
    </source>
</evidence>
<dbReference type="EMBL" id="CAJNRD030001121">
    <property type="protein sequence ID" value="CAG5094910.1"/>
    <property type="molecule type" value="Genomic_DNA"/>
</dbReference>
<dbReference type="OrthoDB" id="8190413at2759"/>
<feature type="transmembrane region" description="Helical" evidence="1">
    <location>
        <begin position="290"/>
        <end position="312"/>
    </location>
</feature>
<feature type="signal peptide" evidence="2">
    <location>
        <begin position="1"/>
        <end position="22"/>
    </location>
</feature>
<dbReference type="PROSITE" id="PS51534">
    <property type="entry name" value="SEFIR"/>
    <property type="match status" value="1"/>
</dbReference>
<evidence type="ECO:0000313" key="5">
    <source>
        <dbReference type="Proteomes" id="UP000786811"/>
    </source>
</evidence>
<comment type="caution">
    <text evidence="4">The sequence shown here is derived from an EMBL/GenBank/DDBJ whole genome shotgun (WGS) entry which is preliminary data.</text>
</comment>
<keyword evidence="1" id="KW-0812">Transmembrane</keyword>
<dbReference type="AlphaFoldDB" id="A0A8J2HG02"/>
<keyword evidence="1" id="KW-0472">Membrane</keyword>
<feature type="chain" id="PRO_5035245994" description="SEFIR domain-containing protein" evidence="2">
    <location>
        <begin position="23"/>
        <end position="585"/>
    </location>
</feature>
<protein>
    <recommendedName>
        <fullName evidence="3">SEFIR domain-containing protein</fullName>
    </recommendedName>
</protein>
<evidence type="ECO:0000259" key="3">
    <source>
        <dbReference type="PROSITE" id="PS51534"/>
    </source>
</evidence>
<accession>A0A8J2HG02</accession>
<organism evidence="4 5">
    <name type="scientific">Cotesia congregata</name>
    <name type="common">Parasitoid wasp</name>
    <name type="synonym">Apanteles congregatus</name>
    <dbReference type="NCBI Taxonomy" id="51543"/>
    <lineage>
        <taxon>Eukaryota</taxon>
        <taxon>Metazoa</taxon>
        <taxon>Ecdysozoa</taxon>
        <taxon>Arthropoda</taxon>
        <taxon>Hexapoda</taxon>
        <taxon>Insecta</taxon>
        <taxon>Pterygota</taxon>
        <taxon>Neoptera</taxon>
        <taxon>Endopterygota</taxon>
        <taxon>Hymenoptera</taxon>
        <taxon>Apocrita</taxon>
        <taxon>Ichneumonoidea</taxon>
        <taxon>Braconidae</taxon>
        <taxon>Microgastrinae</taxon>
        <taxon>Cotesia</taxon>
    </lineage>
</organism>
<proteinExistence type="predicted"/>
<dbReference type="Gene3D" id="3.40.50.11530">
    <property type="match status" value="1"/>
</dbReference>
<feature type="domain" description="SEFIR" evidence="3">
    <location>
        <begin position="327"/>
        <end position="463"/>
    </location>
</feature>
<dbReference type="Proteomes" id="UP000786811">
    <property type="component" value="Unassembled WGS sequence"/>
</dbReference>
<keyword evidence="2" id="KW-0732">Signal</keyword>
<sequence>MWTTKILTLVIFIYCLITTVFASKECYSDFCHKTTATFSSEKPRCLITPIKKDIDCMNFKFHNLGAGSRVKIPFSDIKLSAYVLAFPELHTKVTAFNLTVNNAAFNRMTTRYQELGAQKSYCRHIQLGDLKEANELPNLFISCPFSNSSFEGVPYRLEYLITGNNYEYSKKFVFQVPDHLSIDESIENVQNYVPFFYIEVSDAKLSLHIQSVPEKYNVTRYRIWMINNDTKLIKSFDLTANGRKHLKYEFLVTEGVHYFKVAAMHTDCGDYGCNNSTSPVISTKQPTRRLLIMIVSVVWIPPVILYAIYYFYKLYQKREIFKRINRKPNCLLVYSPTHLAHISVISDLAKYLKICNINAMMDVLDISETDSKDPGLWCNAAFKKADVIAVVTSPSLKDTNIPIIYRNIDSHALKLIKENYSWNSKRYITIEFPYCKSSDIYIPEEAAVFKKFIIPENLEKLIHCIHNTDYIQFYDVSNKNLLESIEIATIEINKEILNSSQSRADNDKILPSNVISKIKNVHADENHCQPEESSHVIADTKDSKCFNTKISELNLLGEDLKSEMDTCEYTFPDTDNEFRVDRLDL</sequence>